<keyword evidence="3" id="KW-0328">Glycosyltransferase</keyword>
<proteinExistence type="predicted"/>
<protein>
    <submittedName>
        <fullName evidence="3">N-acetylglucosaminyl-diphospho-decaprenol L-rhamnosyltransferase</fullName>
        <ecNumber evidence="3">2.4.1.289</ecNumber>
    </submittedName>
</protein>
<dbReference type="Proteomes" id="UP000265800">
    <property type="component" value="Unassembled WGS sequence"/>
</dbReference>
<dbReference type="GO" id="GO:0102096">
    <property type="term" value="F:decaprenyl-N-acetyl-alpha-D-glucosaminyl-pyrophosphate:dTDP-alpha-L-rhamnose rhamnosyltransferase activity"/>
    <property type="evidence" value="ECO:0007669"/>
    <property type="project" value="UniProtKB-EC"/>
</dbReference>
<feature type="domain" description="Glycosyltransferase 2-like" evidence="1">
    <location>
        <begin position="5"/>
        <end position="127"/>
    </location>
</feature>
<dbReference type="InterPro" id="IPR001173">
    <property type="entry name" value="Glyco_trans_2-like"/>
</dbReference>
<dbReference type="EMBL" id="QWKZ01000083">
    <property type="protein sequence ID" value="RIH83324.1"/>
    <property type="molecule type" value="Genomic_DNA"/>
</dbReference>
<sequence>MQGLSVVVVSHNAQAVLLECLARLSRHYPSAEVVVVDSGSTDGSAEAVAERFPQCRLLRVENRGYPAAVNRGLSVVSGDYLVQMNSDVYLEAGDLEALLEAARADPKAALVGPTLVTPQGRFQSFGPLYTPNYWNLRAPRRVAWISGALTLMPRAAYQALGGMDERFFFYNDDLEWCLRARRKGWRVLLVPRRVLHLGGSSTPKDPRFLAEGYRGGLLLSRDYYPHLHGLHKKAVWLEAHLRIWLDPDPTRRAGYRLILDKVCRGGLDRPLLP</sequence>
<dbReference type="Pfam" id="PF00535">
    <property type="entry name" value="Glycos_transf_2"/>
    <property type="match status" value="1"/>
</dbReference>
<dbReference type="CDD" id="cd04186">
    <property type="entry name" value="GT_2_like_c"/>
    <property type="match status" value="1"/>
</dbReference>
<name>A0A399EFA2_9DEIN</name>
<dbReference type="AlphaFoldDB" id="A0A399EFA2"/>
<comment type="caution">
    <text evidence="3">The sequence shown here is derived from an EMBL/GenBank/DDBJ whole genome shotgun (WGS) entry which is preliminary data.</text>
</comment>
<dbReference type="Gene3D" id="3.90.550.10">
    <property type="entry name" value="Spore Coat Polysaccharide Biosynthesis Protein SpsA, Chain A"/>
    <property type="match status" value="1"/>
</dbReference>
<dbReference type="Pfam" id="PF13632">
    <property type="entry name" value="Glyco_trans_2_3"/>
    <property type="match status" value="1"/>
</dbReference>
<evidence type="ECO:0000313" key="4">
    <source>
        <dbReference type="Proteomes" id="UP000265800"/>
    </source>
</evidence>
<accession>A0A399EFA2</accession>
<reference evidence="3 4" key="1">
    <citation type="submission" date="2018-08" db="EMBL/GenBank/DDBJ databases">
        <title>Meiothermus luteus KCTC 52599 genome sequencing project.</title>
        <authorList>
            <person name="Da Costa M.S."/>
            <person name="Albuquerque L."/>
            <person name="Raposo P."/>
            <person name="Froufe H.J.C."/>
            <person name="Barroso C.S."/>
            <person name="Egas C."/>
        </authorList>
    </citation>
    <scope>NUCLEOTIDE SEQUENCE [LARGE SCALE GENOMIC DNA]</scope>
    <source>
        <strain evidence="3 4">KCTC 52599</strain>
    </source>
</reference>
<keyword evidence="3" id="KW-0808">Transferase</keyword>
<gene>
    <name evidence="3" type="primary">wbbL_2</name>
    <name evidence="3" type="ORF">Mlute_02236</name>
</gene>
<evidence type="ECO:0000259" key="1">
    <source>
        <dbReference type="Pfam" id="PF00535"/>
    </source>
</evidence>
<organism evidence="3 4">
    <name type="scientific">Meiothermus luteus</name>
    <dbReference type="NCBI Taxonomy" id="2026184"/>
    <lineage>
        <taxon>Bacteria</taxon>
        <taxon>Thermotogati</taxon>
        <taxon>Deinococcota</taxon>
        <taxon>Deinococci</taxon>
        <taxon>Thermales</taxon>
        <taxon>Thermaceae</taxon>
        <taxon>Meiothermus</taxon>
    </lineage>
</organism>
<dbReference type="InterPro" id="IPR029044">
    <property type="entry name" value="Nucleotide-diphossugar_trans"/>
</dbReference>
<keyword evidence="4" id="KW-1185">Reference proteome</keyword>
<dbReference type="PANTHER" id="PTHR43179">
    <property type="entry name" value="RHAMNOSYLTRANSFERASE WBBL"/>
    <property type="match status" value="1"/>
</dbReference>
<dbReference type="OrthoDB" id="9771846at2"/>
<feature type="domain" description="Glycosyltransferase 2-like" evidence="2">
    <location>
        <begin position="137"/>
        <end position="211"/>
    </location>
</feature>
<evidence type="ECO:0000259" key="2">
    <source>
        <dbReference type="Pfam" id="PF13632"/>
    </source>
</evidence>
<dbReference type="EC" id="2.4.1.289" evidence="3"/>
<dbReference type="SUPFAM" id="SSF53448">
    <property type="entry name" value="Nucleotide-diphospho-sugar transferases"/>
    <property type="match status" value="1"/>
</dbReference>
<dbReference type="RefSeq" id="WP_119360778.1">
    <property type="nucleotide sequence ID" value="NZ_QWKZ01000083.1"/>
</dbReference>
<evidence type="ECO:0000313" key="3">
    <source>
        <dbReference type="EMBL" id="RIH83324.1"/>
    </source>
</evidence>
<dbReference type="PANTHER" id="PTHR43179:SF7">
    <property type="entry name" value="RHAMNOSYLTRANSFERASE WBBL"/>
    <property type="match status" value="1"/>
</dbReference>